<dbReference type="Proteomes" id="UP000634668">
    <property type="component" value="Unassembled WGS sequence"/>
</dbReference>
<evidence type="ECO:0000313" key="4">
    <source>
        <dbReference type="Proteomes" id="UP000634668"/>
    </source>
</evidence>
<keyword evidence="1" id="KW-0732">Signal</keyword>
<comment type="caution">
    <text evidence="3">The sequence shown here is derived from an EMBL/GenBank/DDBJ whole genome shotgun (WGS) entry which is preliminary data.</text>
</comment>
<dbReference type="Gene3D" id="2.130.10.130">
    <property type="entry name" value="Integrin alpha, N-terminal"/>
    <property type="match status" value="5"/>
</dbReference>
<evidence type="ECO:0000259" key="2">
    <source>
        <dbReference type="Pfam" id="PF07593"/>
    </source>
</evidence>
<protein>
    <recommendedName>
        <fullName evidence="2">ASPIC/UnbV domain-containing protein</fullName>
    </recommendedName>
</protein>
<dbReference type="InterPro" id="IPR027039">
    <property type="entry name" value="Crtac1"/>
</dbReference>
<dbReference type="RefSeq" id="WP_026813197.1">
    <property type="nucleotide sequence ID" value="NZ_BMWP01000011.1"/>
</dbReference>
<dbReference type="InterPro" id="IPR011519">
    <property type="entry name" value="UnbV_ASPIC"/>
</dbReference>
<dbReference type="Pfam" id="PF07593">
    <property type="entry name" value="UnbV_ASPIC"/>
    <property type="match status" value="1"/>
</dbReference>
<dbReference type="PANTHER" id="PTHR16026">
    <property type="entry name" value="CARTILAGE ACIDIC PROTEIN 1"/>
    <property type="match status" value="1"/>
</dbReference>
<organism evidence="3 4">
    <name type="scientific">Arenibacter certesii</name>
    <dbReference type="NCBI Taxonomy" id="228955"/>
    <lineage>
        <taxon>Bacteria</taxon>
        <taxon>Pseudomonadati</taxon>
        <taxon>Bacteroidota</taxon>
        <taxon>Flavobacteriia</taxon>
        <taxon>Flavobacteriales</taxon>
        <taxon>Flavobacteriaceae</taxon>
        <taxon>Arenibacter</taxon>
    </lineage>
</organism>
<sequence>MKKNLLSILAFTLLFLGCKKSEDSITKAPIFFEPVPESISGLDFINQLNLKDSLNILEYLYYYNGGGVAIGDINNDGLDDLYFTANQAPDKLYLNLGDLKFKDITQSANIKTDSTWSTGATMADVNNDGFLDIYVSKVGNYKNLKAHNLLYLNNGDNTFTEVSESVGLNFSGFSTQVAFFDYDRDGDLDMYLMNHSIHSNRSYGKVNKRLEIDTLAGDRLFENKLETGTLSFEDVTESAGIYSSPLGYGLALIASDINQDGWIDIYVGNDFHENDYIYLNQGDKTFKEVGEELLDHTSRFTMGVDVGDMYNNGRQDIFSLDMMPNQHNIFLKSGGEDSDKVNKIKENFGFGTQYARNHFQLNQGNNSFSDIALMTDTHATDWSWSVLMEDFDNDGLKDIFITNGIYKRPNDLDYINYLSTTNFSHYNQNQSFEAEQKLIETMPSLKIPNVIFHNKGNFEFDRYTEEAGFTPSYSNGAATADLDNDGDMDLVVNDLNEKSFILENKTVSGPENNWIGVQLIGNKEYPVTIGSKVMVHSKEQLFFKELITTRGFQSSSSHKLHFGLGTAATIDSISIIWPDGLRQIVTEPTSGQYHIIKRDSSATLFNKEPNKEPEFIVKEFPYIHFENVYYDYELEPLMPEKLSEEGPAVVVADFNSDGLDDIFIGGAKYQSATLFLQQPDGTYTSTFRSTFESDKTFEDVDAVAFDLDNDGDLDLYVMSGGNDVPEGDTYLEDRVYINDGKGNFERLKAALPRTNGGSIAAGDFNQDGYMDLFIGSRSIPGGYGLSPISLILKNTGNTNFEIVDSGAYGMNTDSQWADLNNDGHLDLIMIGDWMPITVLINNGDSSFTNRTEELGLHNTTGMWNTILVADLDGNGYLDIIAGNAGLNFKWKASQEHPVKLYIDDYDGNEQSDPIIFYDFFGHPVPFASKDHLMRQLPMLQKKFLSYSDFSQIKNIEDLTGKKESDILEIKHIKELRSMIYMNSGNGFTGSPLPKEAQMSTIEGFHLEEELASPTLFFVGNYKGYVNELGNSLANSGGVLTNFNNETYTSYKNLSLPKGLSVRRIEKIGDNKYLLISNNAKAYTLEWHLP</sequence>
<gene>
    <name evidence="3" type="ORF">GCM10007383_18490</name>
</gene>
<dbReference type="InterPro" id="IPR028994">
    <property type="entry name" value="Integrin_alpha_N"/>
</dbReference>
<dbReference type="SUPFAM" id="SSF69318">
    <property type="entry name" value="Integrin alpha N-terminal domain"/>
    <property type="match status" value="2"/>
</dbReference>
<dbReference type="Pfam" id="PF13517">
    <property type="entry name" value="FG-GAP_3"/>
    <property type="match status" value="6"/>
</dbReference>
<keyword evidence="4" id="KW-1185">Reference proteome</keyword>
<dbReference type="PROSITE" id="PS51257">
    <property type="entry name" value="PROKAR_LIPOPROTEIN"/>
    <property type="match status" value="1"/>
</dbReference>
<dbReference type="InterPro" id="IPR013517">
    <property type="entry name" value="FG-GAP"/>
</dbReference>
<reference evidence="3" key="1">
    <citation type="journal article" date="2014" name="Int. J. Syst. Evol. Microbiol.">
        <title>Complete genome sequence of Corynebacterium casei LMG S-19264T (=DSM 44701T), isolated from a smear-ripened cheese.</title>
        <authorList>
            <consortium name="US DOE Joint Genome Institute (JGI-PGF)"/>
            <person name="Walter F."/>
            <person name="Albersmeier A."/>
            <person name="Kalinowski J."/>
            <person name="Ruckert C."/>
        </authorList>
    </citation>
    <scope>NUCLEOTIDE SEQUENCE</scope>
    <source>
        <strain evidence="3">KCTC 12113</strain>
    </source>
</reference>
<dbReference type="PANTHER" id="PTHR16026:SF0">
    <property type="entry name" value="CARTILAGE ACIDIC PROTEIN 1"/>
    <property type="match status" value="1"/>
</dbReference>
<evidence type="ECO:0000256" key="1">
    <source>
        <dbReference type="ARBA" id="ARBA00022729"/>
    </source>
</evidence>
<dbReference type="EMBL" id="BMWP01000011">
    <property type="protein sequence ID" value="GGW33843.1"/>
    <property type="molecule type" value="Genomic_DNA"/>
</dbReference>
<dbReference type="AlphaFoldDB" id="A0A918IVF0"/>
<evidence type="ECO:0000313" key="3">
    <source>
        <dbReference type="EMBL" id="GGW33843.1"/>
    </source>
</evidence>
<proteinExistence type="predicted"/>
<feature type="domain" description="ASPIC/UnbV" evidence="2">
    <location>
        <begin position="529"/>
        <end position="593"/>
    </location>
</feature>
<accession>A0A918IVF0</accession>
<name>A0A918IVF0_9FLAO</name>
<reference evidence="3" key="2">
    <citation type="submission" date="2020-09" db="EMBL/GenBank/DDBJ databases">
        <authorList>
            <person name="Sun Q."/>
            <person name="Kim S."/>
        </authorList>
    </citation>
    <scope>NUCLEOTIDE SEQUENCE</scope>
    <source>
        <strain evidence="3">KCTC 12113</strain>
    </source>
</reference>